<evidence type="ECO:0000313" key="2">
    <source>
        <dbReference type="Proteomes" id="UP001597362"/>
    </source>
</evidence>
<organism evidence="1 2">
    <name type="scientific">Paenibacillus yanchengensis</name>
    <dbReference type="NCBI Taxonomy" id="2035833"/>
    <lineage>
        <taxon>Bacteria</taxon>
        <taxon>Bacillati</taxon>
        <taxon>Bacillota</taxon>
        <taxon>Bacilli</taxon>
        <taxon>Bacillales</taxon>
        <taxon>Paenibacillaceae</taxon>
        <taxon>Paenibacillus</taxon>
    </lineage>
</organism>
<dbReference type="RefSeq" id="WP_377769833.1">
    <property type="nucleotide sequence ID" value="NZ_JBHUHO010000009.1"/>
</dbReference>
<dbReference type="Proteomes" id="UP001597362">
    <property type="component" value="Unassembled WGS sequence"/>
</dbReference>
<protein>
    <submittedName>
        <fullName evidence="1">Uncharacterized protein</fullName>
    </submittedName>
</protein>
<dbReference type="EMBL" id="JBHUHO010000009">
    <property type="protein sequence ID" value="MFD2114805.1"/>
    <property type="molecule type" value="Genomic_DNA"/>
</dbReference>
<comment type="caution">
    <text evidence="1">The sequence shown here is derived from an EMBL/GenBank/DDBJ whole genome shotgun (WGS) entry which is preliminary data.</text>
</comment>
<accession>A0ABW4YGE5</accession>
<sequence length="76" mass="8921">MELTREEVNTICKGDQEIARFVHALLEQNQQLTALVERIRHTVQAYMPDQKLLSYDPTTTRNSFIYFSNRSVIANY</sequence>
<name>A0ABW4YGE5_9BACL</name>
<proteinExistence type="predicted"/>
<evidence type="ECO:0000313" key="1">
    <source>
        <dbReference type="EMBL" id="MFD2114805.1"/>
    </source>
</evidence>
<keyword evidence="2" id="KW-1185">Reference proteome</keyword>
<reference evidence="2" key="1">
    <citation type="journal article" date="2019" name="Int. J. Syst. Evol. Microbiol.">
        <title>The Global Catalogue of Microorganisms (GCM) 10K type strain sequencing project: providing services to taxonomists for standard genome sequencing and annotation.</title>
        <authorList>
            <consortium name="The Broad Institute Genomics Platform"/>
            <consortium name="The Broad Institute Genome Sequencing Center for Infectious Disease"/>
            <person name="Wu L."/>
            <person name="Ma J."/>
        </authorList>
    </citation>
    <scope>NUCLEOTIDE SEQUENCE [LARGE SCALE GENOMIC DNA]</scope>
    <source>
        <strain evidence="2">GH52</strain>
    </source>
</reference>
<gene>
    <name evidence="1" type="ORF">ACFSJH_03495</name>
</gene>